<evidence type="ECO:0008006" key="5">
    <source>
        <dbReference type="Google" id="ProtNLM"/>
    </source>
</evidence>
<dbReference type="Gene3D" id="1.20.5.780">
    <property type="entry name" value="Single helix bin"/>
    <property type="match status" value="1"/>
</dbReference>
<keyword evidence="4" id="KW-1185">Reference proteome</keyword>
<name>A0A235EYF4_9RHOO</name>
<dbReference type="PANTHER" id="PTHR35401:SF2">
    <property type="entry name" value="ABC-TYPE TRANSPORT SYSTEM"/>
    <property type="match status" value="1"/>
</dbReference>
<comment type="similarity">
    <text evidence="2">Belongs to the TacA antitoxin family.</text>
</comment>
<evidence type="ECO:0000313" key="4">
    <source>
        <dbReference type="Proteomes" id="UP000215181"/>
    </source>
</evidence>
<dbReference type="InterPro" id="IPR014795">
    <property type="entry name" value="TacA_1-like"/>
</dbReference>
<reference evidence="3 4" key="1">
    <citation type="submission" date="2017-07" db="EMBL/GenBank/DDBJ databases">
        <title>Thauera sp. KNDSS-Mac4 genome sequence and assembly.</title>
        <authorList>
            <person name="Mayilraj S."/>
        </authorList>
    </citation>
    <scope>NUCLEOTIDE SEQUENCE [LARGE SCALE GENOMIC DNA]</scope>
    <source>
        <strain evidence="3 4">KNDSS-Mac4</strain>
    </source>
</reference>
<evidence type="ECO:0000256" key="1">
    <source>
        <dbReference type="ARBA" id="ARBA00022649"/>
    </source>
</evidence>
<dbReference type="AlphaFoldDB" id="A0A235EYF4"/>
<sequence>MNSLTKDTRLHIRCDQEVRRLLDKAAAYAHMSVSEFVLRNAVEQAQTLVQQHEAITLSQQDFTAFLDALDMPAQPAPALQRAFARHASQVR</sequence>
<evidence type="ECO:0000313" key="3">
    <source>
        <dbReference type="EMBL" id="OYD53813.1"/>
    </source>
</evidence>
<dbReference type="Pfam" id="PF08681">
    <property type="entry name" value="TacA1"/>
    <property type="match status" value="1"/>
</dbReference>
<evidence type="ECO:0000256" key="2">
    <source>
        <dbReference type="ARBA" id="ARBA00049988"/>
    </source>
</evidence>
<accession>A0A235EYF4</accession>
<dbReference type="RefSeq" id="WP_094268593.1">
    <property type="nucleotide sequence ID" value="NZ_NOIH01000012.1"/>
</dbReference>
<dbReference type="EMBL" id="NOIH01000012">
    <property type="protein sequence ID" value="OYD53813.1"/>
    <property type="molecule type" value="Genomic_DNA"/>
</dbReference>
<comment type="caution">
    <text evidence="3">The sequence shown here is derived from an EMBL/GenBank/DDBJ whole genome shotgun (WGS) entry which is preliminary data.</text>
</comment>
<dbReference type="SUPFAM" id="SSF47598">
    <property type="entry name" value="Ribbon-helix-helix"/>
    <property type="match status" value="1"/>
</dbReference>
<dbReference type="OrthoDB" id="5297731at2"/>
<dbReference type="Proteomes" id="UP000215181">
    <property type="component" value="Unassembled WGS sequence"/>
</dbReference>
<organism evidence="3 4">
    <name type="scientific">Thauera propionica</name>
    <dbReference type="NCBI Taxonomy" id="2019431"/>
    <lineage>
        <taxon>Bacteria</taxon>
        <taxon>Pseudomonadati</taxon>
        <taxon>Pseudomonadota</taxon>
        <taxon>Betaproteobacteria</taxon>
        <taxon>Rhodocyclales</taxon>
        <taxon>Zoogloeaceae</taxon>
        <taxon>Thauera</taxon>
    </lineage>
</organism>
<dbReference type="InterPro" id="IPR010985">
    <property type="entry name" value="Ribbon_hlx_hlx"/>
</dbReference>
<proteinExistence type="inferred from homology"/>
<protein>
    <recommendedName>
        <fullName evidence="5">DUF1778 domain-containing protein</fullName>
    </recommendedName>
</protein>
<dbReference type="GO" id="GO:0006355">
    <property type="term" value="P:regulation of DNA-templated transcription"/>
    <property type="evidence" value="ECO:0007669"/>
    <property type="project" value="InterPro"/>
</dbReference>
<keyword evidence="1" id="KW-1277">Toxin-antitoxin system</keyword>
<dbReference type="PANTHER" id="PTHR35401">
    <property type="entry name" value="COPG FAMILY HELIX-TURN-HELIX PROTEIN-RELATED-RELATED"/>
    <property type="match status" value="1"/>
</dbReference>
<gene>
    <name evidence="3" type="ORF">CGK74_11445</name>
</gene>